<dbReference type="PANTHER" id="PTHR21621">
    <property type="entry name" value="RIBOSOMAL PROTEIN S6 MODIFICATION PROTEIN"/>
    <property type="match status" value="1"/>
</dbReference>
<keyword evidence="9" id="KW-0464">Manganese</keyword>
<dbReference type="Pfam" id="PF18030">
    <property type="entry name" value="Rimk_N"/>
    <property type="match status" value="1"/>
</dbReference>
<evidence type="ECO:0000256" key="8">
    <source>
        <dbReference type="ARBA" id="ARBA00022917"/>
    </source>
</evidence>
<dbReference type="RefSeq" id="WP_087678743.1">
    <property type="nucleotide sequence ID" value="NZ_FUWV01000007.1"/>
</dbReference>
<protein>
    <submittedName>
        <fullName evidence="12">Gamma-F420-2:alpha-L-glutamate ligase</fullName>
    </submittedName>
</protein>
<dbReference type="PROSITE" id="PS50975">
    <property type="entry name" value="ATP_GRASP"/>
    <property type="match status" value="1"/>
</dbReference>
<dbReference type="AlphaFoldDB" id="A0A1T4MFB9"/>
<gene>
    <name evidence="12" type="ORF">SAMN02745973_01308</name>
</gene>
<keyword evidence="13" id="KW-1185">Reference proteome</keyword>
<comment type="cofactor">
    <cofactor evidence="1">
        <name>Mn(2+)</name>
        <dbReference type="ChEBI" id="CHEBI:29035"/>
    </cofactor>
</comment>
<dbReference type="GO" id="GO:0005524">
    <property type="term" value="F:ATP binding"/>
    <property type="evidence" value="ECO:0007669"/>
    <property type="project" value="UniProtKB-UniRule"/>
</dbReference>
<keyword evidence="6 10" id="KW-0067">ATP-binding</keyword>
<sequence length="304" mass="34185">MRGWILYDDFNEGLKKERHEIDRFLEVAEEQNIDLKIISPNQFDLIVTRDARDSVVIDGEVVPVPDFFIPRLGASTTYFAMAVIRHLEQLGVYTVNRSSSIEAVKDKLYTQQILASRNMPVPKSMLAKYPVKVDLIEEQFGFPVIVKTLSGAQGTGVFLAESKTKFRDLMDLINATNSSANIIIQEFVSFSKGRDLRVFVIGGRAIAAMERVSQDGNFKANLSQGGISKRVELTPEMEWLATETARILNLEVTGIDLLFDEDGHYKICEANSAPGFKGLEECYEDINIPASIFNFIRVRLGMFD</sequence>
<evidence type="ECO:0000256" key="7">
    <source>
        <dbReference type="ARBA" id="ARBA00022842"/>
    </source>
</evidence>
<dbReference type="InterPro" id="IPR013815">
    <property type="entry name" value="ATP_grasp_subdomain_1"/>
</dbReference>
<dbReference type="PANTHER" id="PTHR21621:SF2">
    <property type="entry name" value="COENZYME GAMMA-F420-2:ALPHA-L-GLUTAMATE LIGASE"/>
    <property type="match status" value="1"/>
</dbReference>
<proteinExistence type="predicted"/>
<evidence type="ECO:0000259" key="11">
    <source>
        <dbReference type="PROSITE" id="PS50975"/>
    </source>
</evidence>
<dbReference type="InterPro" id="IPR013651">
    <property type="entry name" value="ATP-grasp_RimK-type"/>
</dbReference>
<comment type="cofactor">
    <cofactor evidence="2">
        <name>Mg(2+)</name>
        <dbReference type="ChEBI" id="CHEBI:18420"/>
    </cofactor>
</comment>
<evidence type="ECO:0000256" key="3">
    <source>
        <dbReference type="ARBA" id="ARBA00022598"/>
    </source>
</evidence>
<keyword evidence="3 12" id="KW-0436">Ligase</keyword>
<dbReference type="GO" id="GO:0006412">
    <property type="term" value="P:translation"/>
    <property type="evidence" value="ECO:0007669"/>
    <property type="project" value="UniProtKB-KW"/>
</dbReference>
<feature type="domain" description="ATP-grasp" evidence="11">
    <location>
        <begin position="111"/>
        <end position="297"/>
    </location>
</feature>
<dbReference type="OrthoDB" id="9786585at2"/>
<dbReference type="Gene3D" id="3.30.1490.20">
    <property type="entry name" value="ATP-grasp fold, A domain"/>
    <property type="match status" value="1"/>
</dbReference>
<evidence type="ECO:0000256" key="9">
    <source>
        <dbReference type="ARBA" id="ARBA00023211"/>
    </source>
</evidence>
<reference evidence="12 13" key="1">
    <citation type="submission" date="2017-02" db="EMBL/GenBank/DDBJ databases">
        <authorList>
            <person name="Peterson S.W."/>
        </authorList>
    </citation>
    <scope>NUCLEOTIDE SEQUENCE [LARGE SCALE GENOMIC DNA]</scope>
    <source>
        <strain evidence="12 13">DSM 15102</strain>
    </source>
</reference>
<evidence type="ECO:0000313" key="13">
    <source>
        <dbReference type="Proteomes" id="UP000196365"/>
    </source>
</evidence>
<evidence type="ECO:0000256" key="6">
    <source>
        <dbReference type="ARBA" id="ARBA00022840"/>
    </source>
</evidence>
<evidence type="ECO:0000256" key="4">
    <source>
        <dbReference type="ARBA" id="ARBA00022723"/>
    </source>
</evidence>
<dbReference type="InterPro" id="IPR004666">
    <property type="entry name" value="Rp_bS6_RimK/Lys_biosynth_LsyX"/>
</dbReference>
<dbReference type="Pfam" id="PF08443">
    <property type="entry name" value="RimK"/>
    <property type="match status" value="1"/>
</dbReference>
<dbReference type="InterPro" id="IPR011761">
    <property type="entry name" value="ATP-grasp"/>
</dbReference>
<dbReference type="GO" id="GO:0043774">
    <property type="term" value="F:coenzyme F420-2 alpha-glutamyl ligase activity"/>
    <property type="evidence" value="ECO:0007669"/>
    <property type="project" value="TreeGrafter"/>
</dbReference>
<keyword evidence="8" id="KW-0648">Protein biosynthesis</keyword>
<dbReference type="Gene3D" id="3.30.470.20">
    <property type="entry name" value="ATP-grasp fold, B domain"/>
    <property type="match status" value="1"/>
</dbReference>
<dbReference type="FunFam" id="3.30.470.20:FF:000058">
    <property type="entry name" value="Alpha-aminoadipate--LysW ligase LysX protein"/>
    <property type="match status" value="1"/>
</dbReference>
<dbReference type="SUPFAM" id="SSF56059">
    <property type="entry name" value="Glutathione synthetase ATP-binding domain-like"/>
    <property type="match status" value="1"/>
</dbReference>
<name>A0A1T4MFB9_9FIRM</name>
<evidence type="ECO:0000256" key="5">
    <source>
        <dbReference type="ARBA" id="ARBA00022741"/>
    </source>
</evidence>
<accession>A0A1T4MFB9</accession>
<dbReference type="InterPro" id="IPR041107">
    <property type="entry name" value="Rimk_N"/>
</dbReference>
<organism evidence="12 13">
    <name type="scientific">Garciella nitratireducens DSM 15102</name>
    <dbReference type="NCBI Taxonomy" id="1121911"/>
    <lineage>
        <taxon>Bacteria</taxon>
        <taxon>Bacillati</taxon>
        <taxon>Bacillota</taxon>
        <taxon>Clostridia</taxon>
        <taxon>Eubacteriales</taxon>
        <taxon>Eubacteriaceae</taxon>
        <taxon>Garciella</taxon>
    </lineage>
</organism>
<dbReference type="GO" id="GO:0046872">
    <property type="term" value="F:metal ion binding"/>
    <property type="evidence" value="ECO:0007669"/>
    <property type="project" value="UniProtKB-KW"/>
</dbReference>
<dbReference type="FunFam" id="3.40.50.20:FF:000042">
    <property type="entry name" value="RimK-related lysine biosynthesis protein"/>
    <property type="match status" value="1"/>
</dbReference>
<keyword evidence="4" id="KW-0479">Metal-binding</keyword>
<evidence type="ECO:0000256" key="2">
    <source>
        <dbReference type="ARBA" id="ARBA00001946"/>
    </source>
</evidence>
<dbReference type="NCBIfam" id="TIGR00768">
    <property type="entry name" value="rimK_fam"/>
    <property type="match status" value="1"/>
</dbReference>
<keyword evidence="7" id="KW-0460">Magnesium</keyword>
<evidence type="ECO:0000313" key="12">
    <source>
        <dbReference type="EMBL" id="SJZ65557.1"/>
    </source>
</evidence>
<dbReference type="EMBL" id="FUWV01000007">
    <property type="protein sequence ID" value="SJZ65557.1"/>
    <property type="molecule type" value="Genomic_DNA"/>
</dbReference>
<evidence type="ECO:0000256" key="10">
    <source>
        <dbReference type="PROSITE-ProRule" id="PRU00409"/>
    </source>
</evidence>
<keyword evidence="5 10" id="KW-0547">Nucleotide-binding</keyword>
<dbReference type="Proteomes" id="UP000196365">
    <property type="component" value="Unassembled WGS sequence"/>
</dbReference>
<evidence type="ECO:0000256" key="1">
    <source>
        <dbReference type="ARBA" id="ARBA00001936"/>
    </source>
</evidence>
<dbReference type="GO" id="GO:0005737">
    <property type="term" value="C:cytoplasm"/>
    <property type="evidence" value="ECO:0007669"/>
    <property type="project" value="TreeGrafter"/>
</dbReference>
<dbReference type="Gene3D" id="3.40.50.20">
    <property type="match status" value="1"/>
</dbReference>